<proteinExistence type="predicted"/>
<dbReference type="RefSeq" id="WP_420242256.1">
    <property type="nucleotide sequence ID" value="NZ_BOPV01000001.1"/>
</dbReference>
<evidence type="ECO:0000256" key="1">
    <source>
        <dbReference type="ARBA" id="ARBA00022553"/>
    </source>
</evidence>
<feature type="domain" description="Response regulatory" evidence="3">
    <location>
        <begin position="4"/>
        <end position="117"/>
    </location>
</feature>
<sequence>MTMLVLVVEDDPLISLDLCSIAQEAGCVTVAAPTVSSARNAAAEYPFDLAIIDLKLGPGTNGADLARELLGQYGLPSLIVSGHLTDAVRSDLLDTAVFAIAKPYEPQAVRAAIFAALEPRNELLA</sequence>
<evidence type="ECO:0000313" key="5">
    <source>
        <dbReference type="Proteomes" id="UP000681075"/>
    </source>
</evidence>
<dbReference type="AlphaFoldDB" id="A0A8S8X6Y1"/>
<evidence type="ECO:0000259" key="3">
    <source>
        <dbReference type="PROSITE" id="PS50110"/>
    </source>
</evidence>
<protein>
    <recommendedName>
        <fullName evidence="3">Response regulatory domain-containing protein</fullName>
    </recommendedName>
</protein>
<evidence type="ECO:0000256" key="2">
    <source>
        <dbReference type="PROSITE-ProRule" id="PRU00169"/>
    </source>
</evidence>
<dbReference type="InterPro" id="IPR050595">
    <property type="entry name" value="Bact_response_regulator"/>
</dbReference>
<dbReference type="SUPFAM" id="SSF52172">
    <property type="entry name" value="CheY-like"/>
    <property type="match status" value="1"/>
</dbReference>
<comment type="caution">
    <text evidence="4">The sequence shown here is derived from an EMBL/GenBank/DDBJ whole genome shotgun (WGS) entry which is preliminary data.</text>
</comment>
<dbReference type="SMART" id="SM00448">
    <property type="entry name" value="REC"/>
    <property type="match status" value="1"/>
</dbReference>
<dbReference type="PANTHER" id="PTHR44591">
    <property type="entry name" value="STRESS RESPONSE REGULATOR PROTEIN 1"/>
    <property type="match status" value="1"/>
</dbReference>
<evidence type="ECO:0000313" key="4">
    <source>
        <dbReference type="EMBL" id="GIL39158.1"/>
    </source>
</evidence>
<feature type="modified residue" description="4-aspartylphosphate" evidence="2">
    <location>
        <position position="53"/>
    </location>
</feature>
<accession>A0A8S8X6Y1</accession>
<dbReference type="Pfam" id="PF00072">
    <property type="entry name" value="Response_reg"/>
    <property type="match status" value="1"/>
</dbReference>
<dbReference type="PROSITE" id="PS50110">
    <property type="entry name" value="RESPONSE_REGULATORY"/>
    <property type="match status" value="1"/>
</dbReference>
<dbReference type="PANTHER" id="PTHR44591:SF3">
    <property type="entry name" value="RESPONSE REGULATORY DOMAIN-CONTAINING PROTEIN"/>
    <property type="match status" value="1"/>
</dbReference>
<dbReference type="InterPro" id="IPR011006">
    <property type="entry name" value="CheY-like_superfamily"/>
</dbReference>
<dbReference type="Gene3D" id="3.40.50.2300">
    <property type="match status" value="1"/>
</dbReference>
<keyword evidence="1 2" id="KW-0597">Phosphoprotein</keyword>
<dbReference type="Proteomes" id="UP000681075">
    <property type="component" value="Unassembled WGS sequence"/>
</dbReference>
<reference evidence="4" key="1">
    <citation type="submission" date="2021-02" db="EMBL/GenBank/DDBJ databases">
        <title>Genome sequence of Rhodospirillales sp. strain TMPK1 isolated from soil.</title>
        <authorList>
            <person name="Nakai R."/>
            <person name="Kusada H."/>
            <person name="Tamaki H."/>
        </authorList>
    </citation>
    <scope>NUCLEOTIDE SEQUENCE</scope>
    <source>
        <strain evidence="4">TMPK1</strain>
    </source>
</reference>
<dbReference type="GO" id="GO:0000160">
    <property type="term" value="P:phosphorelay signal transduction system"/>
    <property type="evidence" value="ECO:0007669"/>
    <property type="project" value="InterPro"/>
</dbReference>
<gene>
    <name evidence="4" type="ORF">TMPK1_13950</name>
</gene>
<dbReference type="InterPro" id="IPR001789">
    <property type="entry name" value="Sig_transdc_resp-reg_receiver"/>
</dbReference>
<organism evidence="4 5">
    <name type="scientific">Roseiterribacter gracilis</name>
    <dbReference type="NCBI Taxonomy" id="2812848"/>
    <lineage>
        <taxon>Bacteria</taxon>
        <taxon>Pseudomonadati</taxon>
        <taxon>Pseudomonadota</taxon>
        <taxon>Alphaproteobacteria</taxon>
        <taxon>Rhodospirillales</taxon>
        <taxon>Roseiterribacteraceae</taxon>
        <taxon>Roseiterribacter</taxon>
    </lineage>
</organism>
<dbReference type="EMBL" id="BOPV01000001">
    <property type="protein sequence ID" value="GIL39158.1"/>
    <property type="molecule type" value="Genomic_DNA"/>
</dbReference>
<keyword evidence="5" id="KW-1185">Reference proteome</keyword>
<name>A0A8S8X6Y1_9PROT</name>